<feature type="compositionally biased region" description="Acidic residues" evidence="3">
    <location>
        <begin position="636"/>
        <end position="646"/>
    </location>
</feature>
<dbReference type="Proteomes" id="UP001153069">
    <property type="component" value="Unassembled WGS sequence"/>
</dbReference>
<feature type="region of interest" description="Disordered" evidence="3">
    <location>
        <begin position="1087"/>
        <end position="1106"/>
    </location>
</feature>
<evidence type="ECO:0000313" key="5">
    <source>
        <dbReference type="Proteomes" id="UP001153069"/>
    </source>
</evidence>
<evidence type="ECO:0000256" key="2">
    <source>
        <dbReference type="ARBA" id="ARBA00023043"/>
    </source>
</evidence>
<feature type="compositionally biased region" description="Polar residues" evidence="3">
    <location>
        <begin position="432"/>
        <end position="444"/>
    </location>
</feature>
<feature type="compositionally biased region" description="Acidic residues" evidence="3">
    <location>
        <begin position="373"/>
        <end position="389"/>
    </location>
</feature>
<comment type="caution">
    <text evidence="4">The sequence shown here is derived from an EMBL/GenBank/DDBJ whole genome shotgun (WGS) entry which is preliminary data.</text>
</comment>
<feature type="compositionally biased region" description="Basic and acidic residues" evidence="3">
    <location>
        <begin position="830"/>
        <end position="843"/>
    </location>
</feature>
<feature type="compositionally biased region" description="Polar residues" evidence="3">
    <location>
        <begin position="689"/>
        <end position="700"/>
    </location>
</feature>
<dbReference type="AlphaFoldDB" id="A0A9N8HB07"/>
<feature type="compositionally biased region" description="Low complexity" evidence="3">
    <location>
        <begin position="964"/>
        <end position="973"/>
    </location>
</feature>
<keyword evidence="2" id="KW-0040">ANK repeat</keyword>
<dbReference type="PANTHER" id="PTHR24153:SF8">
    <property type="entry name" value="FORKED, ISOFORM F"/>
    <property type="match status" value="1"/>
</dbReference>
<feature type="region of interest" description="Disordered" evidence="3">
    <location>
        <begin position="670"/>
        <end position="895"/>
    </location>
</feature>
<protein>
    <submittedName>
        <fullName evidence="4">Uncharacterized protein</fullName>
    </submittedName>
</protein>
<feature type="region of interest" description="Disordered" evidence="3">
    <location>
        <begin position="909"/>
        <end position="983"/>
    </location>
</feature>
<dbReference type="PANTHER" id="PTHR24153">
    <property type="entry name" value="ESPIN"/>
    <property type="match status" value="1"/>
</dbReference>
<keyword evidence="1" id="KW-0677">Repeat</keyword>
<feature type="compositionally biased region" description="Polar residues" evidence="3">
    <location>
        <begin position="815"/>
        <end position="824"/>
    </location>
</feature>
<feature type="compositionally biased region" description="Low complexity" evidence="3">
    <location>
        <begin position="603"/>
        <end position="620"/>
    </location>
</feature>
<name>A0A9N8HB07_9STRA</name>
<feature type="compositionally biased region" description="Polar residues" evidence="3">
    <location>
        <begin position="474"/>
        <end position="505"/>
    </location>
</feature>
<dbReference type="EMBL" id="CAICTM010000317">
    <property type="protein sequence ID" value="CAB9507716.1"/>
    <property type="molecule type" value="Genomic_DNA"/>
</dbReference>
<feature type="compositionally biased region" description="Basic residues" evidence="3">
    <location>
        <begin position="543"/>
        <end position="555"/>
    </location>
</feature>
<feature type="region of interest" description="Disordered" evidence="3">
    <location>
        <begin position="373"/>
        <end position="649"/>
    </location>
</feature>
<dbReference type="GO" id="GO:0005737">
    <property type="term" value="C:cytoplasm"/>
    <property type="evidence" value="ECO:0007669"/>
    <property type="project" value="TreeGrafter"/>
</dbReference>
<organism evidence="4 5">
    <name type="scientific">Seminavis robusta</name>
    <dbReference type="NCBI Taxonomy" id="568900"/>
    <lineage>
        <taxon>Eukaryota</taxon>
        <taxon>Sar</taxon>
        <taxon>Stramenopiles</taxon>
        <taxon>Ochrophyta</taxon>
        <taxon>Bacillariophyta</taxon>
        <taxon>Bacillariophyceae</taxon>
        <taxon>Bacillariophycidae</taxon>
        <taxon>Naviculales</taxon>
        <taxon>Naviculaceae</taxon>
        <taxon>Seminavis</taxon>
    </lineage>
</organism>
<accession>A0A9N8HB07</accession>
<gene>
    <name evidence="4" type="ORF">SEMRO_318_G115860.2</name>
</gene>
<dbReference type="GO" id="GO:0051015">
    <property type="term" value="F:actin filament binding"/>
    <property type="evidence" value="ECO:0007669"/>
    <property type="project" value="TreeGrafter"/>
</dbReference>
<evidence type="ECO:0000256" key="3">
    <source>
        <dbReference type="SAM" id="MobiDB-lite"/>
    </source>
</evidence>
<evidence type="ECO:0000313" key="4">
    <source>
        <dbReference type="EMBL" id="CAB9507716.1"/>
    </source>
</evidence>
<feature type="compositionally biased region" description="Basic and acidic residues" evidence="3">
    <location>
        <begin position="751"/>
        <end position="761"/>
    </location>
</feature>
<sequence length="1140" mass="124132">MSSSQELLQCSRMEFIDYFCDGKRLSYIGCDGNRATELLGFGTSTTGGDEEIDFEEENGSLFSGDDGTGTGTGSGTGTGTESFTYYTHDGSSTATSLFVTSAMAASQSGPLVGSLQPTLQKTTPLFDAIDQRQWKSVCTFLTTSQWGSFRSGSRLPSVPLLEEARQWSVTLDKSGKVTTRRLPLHAATMNQAPLEVVLKLVELYPKGVSCADSQGNLPLHLAFGYDADDDVILFLLKGYPEAVLVKNNSKRGKGCKGLLPMECGHRIKKAAMIQLCQDKARLLSYENVKNEFVEASGGNLETIEKSSYVVDGKQEEDLMSIQKELDELRRANSGNSKGDLTRGNDVTLVDNWMRNTFQGTFLENALTSSIREEDDQLPVIDESDSEDSGIDASVAKKKAADASKPPKPVPGRWMHRIASKSKSTDDDETFEVNLTSRSVATTHSSKSKKRFPFSNPFRKSGRRKTAPEAPKQMQVDTVTVQSGSSKANLSVSRFSLSAVNQNSSDGKTHEASDASQTAKSALSGRFKSSISGGGRSLPSQRGLFRKQRSWLARKKSAPDDPQSTNEVPLAKPATDDEEDKTHPPEPTPLTQSLSKTSHVSAISHTSQSQSHSHTGTSHTSNTRRTKESSSHTAVIVDEEKDSETESDQGVFAAWNIDQASLAQAMSSIMLTNADATDGEQKSPEETSETDSQNDSVTLKPSNRGEKPFSSSFLKRKENSFLENSFLVGPTSAKGSKKLSESGRGVSIRTRKNAEGTTKQDDVVTDDDEEGNGVESTTPSDEMSTHTESDSVETSGATMESFGSHEQSDDTLENVDANQKPQTSVFGWPGGRKDESSTKPDKATNKPNKPNKLIKRNSMKCSKKLRKSDSFTSDGEKRKFGLFRRRKSSERNLKKDVVKAAALVKAIQDNDIVAKNQLTSKKKKLPKKAEQKKQAKTNPPASQPILIPTSRKGTDPTVRQGHQMRGSLSSGNSSRSRDSQSLEGSIVNAIVPRKGDWRSEYEDYLSLTRSVTRSVENSDKRNTIPRSRSNEDIARTKKGSLRRVMKMTCCREGKKPSFDDHHLDQSSFVGVDDILSDLESMSPLMKGGSAKNNVPRGHGSGSGNLKPLVKVTSSQSTGPVVSESTVENSDVGSVYLVRVRL</sequence>
<feature type="compositionally biased region" description="Polar residues" evidence="3">
    <location>
        <begin position="513"/>
        <end position="530"/>
    </location>
</feature>
<evidence type="ECO:0000256" key="1">
    <source>
        <dbReference type="ARBA" id="ARBA00022737"/>
    </source>
</evidence>
<reference evidence="4" key="1">
    <citation type="submission" date="2020-06" db="EMBL/GenBank/DDBJ databases">
        <authorList>
            <consortium name="Plant Systems Biology data submission"/>
        </authorList>
    </citation>
    <scope>NUCLEOTIDE SEQUENCE</scope>
    <source>
        <strain evidence="4">D6</strain>
    </source>
</reference>
<dbReference type="GO" id="GO:0051017">
    <property type="term" value="P:actin filament bundle assembly"/>
    <property type="evidence" value="ECO:0007669"/>
    <property type="project" value="TreeGrafter"/>
</dbReference>
<proteinExistence type="predicted"/>
<feature type="compositionally biased region" description="Polar residues" evidence="3">
    <location>
        <begin position="588"/>
        <end position="602"/>
    </location>
</feature>
<keyword evidence="5" id="KW-1185">Reference proteome</keyword>
<dbReference type="InterPro" id="IPR052420">
    <property type="entry name" value="Espin/Espin-like"/>
</dbReference>
<feature type="compositionally biased region" description="Acidic residues" evidence="3">
    <location>
        <begin position="762"/>
        <end position="771"/>
    </location>
</feature>
<feature type="compositionally biased region" description="Basic residues" evidence="3">
    <location>
        <begin position="851"/>
        <end position="865"/>
    </location>
</feature>